<dbReference type="PANTHER" id="PTHR48105">
    <property type="entry name" value="THIOREDOXIN REDUCTASE 1-RELATED-RELATED"/>
    <property type="match status" value="1"/>
</dbReference>
<evidence type="ECO:0000313" key="4">
    <source>
        <dbReference type="EMBL" id="MDR6219952.1"/>
    </source>
</evidence>
<dbReference type="InterPro" id="IPR050097">
    <property type="entry name" value="Ferredoxin-NADP_redctase_2"/>
</dbReference>
<keyword evidence="1" id="KW-0285">Flavoprotein</keyword>
<dbReference type="PRINTS" id="PR00368">
    <property type="entry name" value="FADPNR"/>
</dbReference>
<proteinExistence type="predicted"/>
<dbReference type="PRINTS" id="PR00469">
    <property type="entry name" value="PNDRDTASEII"/>
</dbReference>
<dbReference type="Proteomes" id="UP001185331">
    <property type="component" value="Unassembled WGS sequence"/>
</dbReference>
<dbReference type="Gene3D" id="3.50.50.60">
    <property type="entry name" value="FAD/NAD(P)-binding domain"/>
    <property type="match status" value="2"/>
</dbReference>
<dbReference type="InterPro" id="IPR023753">
    <property type="entry name" value="FAD/NAD-binding_dom"/>
</dbReference>
<accession>A0AAE4BNV5</accession>
<sequence length="346" mass="36861">MSPHDQANLEQVALLTDHLNHLITTADTDTPEDSAPHPATDLLDVLIVGGGFAGLSAALYTARGLKRGLLVTRGPSRSAPSPHAGGVFAHDRQSPAVILAAARDDLRPYDFPVLEAEVTALTGQNGDFTATLSTGETVHSRKVILATGVRDVLPETPAGLREQWGRGVHHCPYCYGWELRGGQIALYMPGLSGLGGVQTVLYHQKITRDVLVCTDRPADLSEEHRALLHERGVTLIEETLIRVDGRDEGGVTLTFESGLTLNRDVLYAHGQRELRAALAEQIGCEIAQHGITVDAQQMTTVPGVYACGDVTKGNQIAFAVAGGAMAAMQAAHAIFYDTLPDGARSQ</sequence>
<dbReference type="InterPro" id="IPR036188">
    <property type="entry name" value="FAD/NAD-bd_sf"/>
</dbReference>
<dbReference type="EMBL" id="JAVDQK010000010">
    <property type="protein sequence ID" value="MDR6219952.1"/>
    <property type="molecule type" value="Genomic_DNA"/>
</dbReference>
<evidence type="ECO:0000313" key="5">
    <source>
        <dbReference type="Proteomes" id="UP001185331"/>
    </source>
</evidence>
<comment type="caution">
    <text evidence="4">The sequence shown here is derived from an EMBL/GenBank/DDBJ whole genome shotgun (WGS) entry which is preliminary data.</text>
</comment>
<keyword evidence="2" id="KW-0560">Oxidoreductase</keyword>
<name>A0AAE4BNV5_9DEIO</name>
<dbReference type="SUPFAM" id="SSF51905">
    <property type="entry name" value="FAD/NAD(P)-binding domain"/>
    <property type="match status" value="1"/>
</dbReference>
<feature type="domain" description="FAD/NAD(P)-binding" evidence="3">
    <location>
        <begin position="44"/>
        <end position="320"/>
    </location>
</feature>
<evidence type="ECO:0000259" key="3">
    <source>
        <dbReference type="Pfam" id="PF07992"/>
    </source>
</evidence>
<organism evidence="4 5">
    <name type="scientific">Deinococcus soli</name>
    <name type="common">ex Cha et al. 2016</name>
    <dbReference type="NCBI Taxonomy" id="1309411"/>
    <lineage>
        <taxon>Bacteria</taxon>
        <taxon>Thermotogati</taxon>
        <taxon>Deinococcota</taxon>
        <taxon>Deinococci</taxon>
        <taxon>Deinococcales</taxon>
        <taxon>Deinococcaceae</taxon>
        <taxon>Deinococcus</taxon>
    </lineage>
</organism>
<dbReference type="Pfam" id="PF07992">
    <property type="entry name" value="Pyr_redox_2"/>
    <property type="match status" value="1"/>
</dbReference>
<protein>
    <submittedName>
        <fullName evidence="4">Thioredoxin reductase</fullName>
    </submittedName>
</protein>
<dbReference type="GO" id="GO:0016491">
    <property type="term" value="F:oxidoreductase activity"/>
    <property type="evidence" value="ECO:0007669"/>
    <property type="project" value="UniProtKB-KW"/>
</dbReference>
<gene>
    <name evidence="4" type="ORF">J2Y00_003563</name>
</gene>
<dbReference type="AlphaFoldDB" id="A0AAE4BNV5"/>
<reference evidence="4" key="1">
    <citation type="submission" date="2023-07" db="EMBL/GenBank/DDBJ databases">
        <title>Sorghum-associated microbial communities from plants grown in Nebraska, USA.</title>
        <authorList>
            <person name="Schachtman D."/>
        </authorList>
    </citation>
    <scope>NUCLEOTIDE SEQUENCE</scope>
    <source>
        <strain evidence="4">BE330</strain>
    </source>
</reference>
<evidence type="ECO:0000256" key="2">
    <source>
        <dbReference type="ARBA" id="ARBA00023002"/>
    </source>
</evidence>
<evidence type="ECO:0000256" key="1">
    <source>
        <dbReference type="ARBA" id="ARBA00022630"/>
    </source>
</evidence>